<evidence type="ECO:0000313" key="2">
    <source>
        <dbReference type="EMBL" id="KGO91449.1"/>
    </source>
</evidence>
<feature type="transmembrane region" description="Helical" evidence="1">
    <location>
        <begin position="72"/>
        <end position="92"/>
    </location>
</feature>
<evidence type="ECO:0000313" key="3">
    <source>
        <dbReference type="Proteomes" id="UP000030111"/>
    </source>
</evidence>
<feature type="transmembrane region" description="Helical" evidence="1">
    <location>
        <begin position="9"/>
        <end position="26"/>
    </location>
</feature>
<keyword evidence="1" id="KW-1133">Transmembrane helix</keyword>
<sequence>MPKTLTQKALLTLIAEVVLFIAPLLIQKHIESDDALYYYYIAWIALSIAINLALIIILIVNKPKNFLRYIPVLLLMPILPFAIFIFLISGRVC</sequence>
<gene>
    <name evidence="2" type="ORF">Q766_17870</name>
</gene>
<keyword evidence="1" id="KW-0472">Membrane</keyword>
<feature type="transmembrane region" description="Helical" evidence="1">
    <location>
        <begin position="38"/>
        <end position="60"/>
    </location>
</feature>
<keyword evidence="3" id="KW-1185">Reference proteome</keyword>
<name>A0A0A2MGN0_9FLAO</name>
<dbReference type="EMBL" id="JRLY01000019">
    <property type="protein sequence ID" value="KGO91449.1"/>
    <property type="molecule type" value="Genomic_DNA"/>
</dbReference>
<dbReference type="Proteomes" id="UP000030111">
    <property type="component" value="Unassembled WGS sequence"/>
</dbReference>
<comment type="caution">
    <text evidence="2">The sequence shown here is derived from an EMBL/GenBank/DDBJ whole genome shotgun (WGS) entry which is preliminary data.</text>
</comment>
<reference evidence="2 3" key="1">
    <citation type="submission" date="2013-09" db="EMBL/GenBank/DDBJ databases">
        <authorList>
            <person name="Zeng Z."/>
            <person name="Chen C."/>
        </authorList>
    </citation>
    <scope>NUCLEOTIDE SEQUENCE [LARGE SCALE GENOMIC DNA]</scope>
    <source>
        <strain evidence="2 3">WB 4.1-42</strain>
    </source>
</reference>
<organism evidence="2 3">
    <name type="scientific">Flavobacterium subsaxonicum WB 4.1-42 = DSM 21790</name>
    <dbReference type="NCBI Taxonomy" id="1121898"/>
    <lineage>
        <taxon>Bacteria</taxon>
        <taxon>Pseudomonadati</taxon>
        <taxon>Bacteroidota</taxon>
        <taxon>Flavobacteriia</taxon>
        <taxon>Flavobacteriales</taxon>
        <taxon>Flavobacteriaceae</taxon>
        <taxon>Flavobacterium</taxon>
    </lineage>
</organism>
<evidence type="ECO:0000256" key="1">
    <source>
        <dbReference type="SAM" id="Phobius"/>
    </source>
</evidence>
<protein>
    <submittedName>
        <fullName evidence="2">Uncharacterized protein</fullName>
    </submittedName>
</protein>
<dbReference type="AlphaFoldDB" id="A0A0A2MGN0"/>
<proteinExistence type="predicted"/>
<keyword evidence="1" id="KW-0812">Transmembrane</keyword>
<accession>A0A0A2MGN0</accession>